<geneLocation type="plasmid" evidence="3 4">
    <name>pDEIPE01</name>
</geneLocation>
<keyword evidence="2" id="KW-0472">Membrane</keyword>
<organism evidence="3 4">
    <name type="scientific">Deinococcus peraridilitoris (strain DSM 19664 / LMG 22246 / CIP 109416 / KR-200)</name>
    <dbReference type="NCBI Taxonomy" id="937777"/>
    <lineage>
        <taxon>Bacteria</taxon>
        <taxon>Thermotogati</taxon>
        <taxon>Deinococcota</taxon>
        <taxon>Deinococci</taxon>
        <taxon>Deinococcales</taxon>
        <taxon>Deinococcaceae</taxon>
        <taxon>Deinococcus</taxon>
    </lineage>
</organism>
<gene>
    <name evidence="3" type="ordered locus">Deipe_4313</name>
</gene>
<dbReference type="HOGENOM" id="CLU_119513_0_0_0"/>
<keyword evidence="3" id="KW-0614">Plasmid</keyword>
<feature type="transmembrane region" description="Helical" evidence="2">
    <location>
        <begin position="100"/>
        <end position="123"/>
    </location>
</feature>
<evidence type="ECO:0000313" key="4">
    <source>
        <dbReference type="Proteomes" id="UP000010467"/>
    </source>
</evidence>
<dbReference type="PANTHER" id="PTHR39157">
    <property type="entry name" value="INTEGRAL MEMBRANE PROTEIN-RELATED"/>
    <property type="match status" value="1"/>
</dbReference>
<proteinExistence type="predicted"/>
<keyword evidence="2" id="KW-0812">Transmembrane</keyword>
<dbReference type="RefSeq" id="WP_015231554.1">
    <property type="nucleotide sequence ID" value="NC_019789.1"/>
</dbReference>
<dbReference type="AlphaFoldDB" id="L0A8B3"/>
<dbReference type="Proteomes" id="UP000010467">
    <property type="component" value="Plasmid pDEIPE01"/>
</dbReference>
<dbReference type="EMBL" id="CP003383">
    <property type="protein sequence ID" value="AFZ69654.1"/>
    <property type="molecule type" value="Genomic_DNA"/>
</dbReference>
<dbReference type="OrthoDB" id="2871373at2"/>
<sequence length="189" mass="21273">MQTTKTPSAFAPRVAQPAWTLLPSLFFAVLRSLYGVAWMLAGLTKESEKHWFSEPGIFLRHYLLEALEKPNVPEPYRQFLQGFVLEHVLFFNYAIPISQVIAGTLIVFGLLTLPMLLVCLFMHVNFVLSGNMNDISLVLYTTAFLLLLGWRHTLAFSTDALLRASRTQQHPVGSPTTQFLKDAHASAHD</sequence>
<dbReference type="PANTHER" id="PTHR39157:SF1">
    <property type="entry name" value="DOXX FAMILY PROTEIN"/>
    <property type="match status" value="1"/>
</dbReference>
<reference evidence="4" key="1">
    <citation type="submission" date="2012-03" db="EMBL/GenBank/DDBJ databases">
        <title>Complete sequence of plasmid 1 of Deinococcus peraridilitoris DSM 19664.</title>
        <authorList>
            <person name="Lucas S."/>
            <person name="Copeland A."/>
            <person name="Lapidus A."/>
            <person name="Glavina del Rio T."/>
            <person name="Dalin E."/>
            <person name="Tice H."/>
            <person name="Bruce D."/>
            <person name="Goodwin L."/>
            <person name="Pitluck S."/>
            <person name="Peters L."/>
            <person name="Mikhailova N."/>
            <person name="Lu M."/>
            <person name="Kyrpides N."/>
            <person name="Mavromatis K."/>
            <person name="Ivanova N."/>
            <person name="Brettin T."/>
            <person name="Detter J.C."/>
            <person name="Han C."/>
            <person name="Larimer F."/>
            <person name="Land M."/>
            <person name="Hauser L."/>
            <person name="Markowitz V."/>
            <person name="Cheng J.-F."/>
            <person name="Hugenholtz P."/>
            <person name="Woyke T."/>
            <person name="Wu D."/>
            <person name="Pukall R."/>
            <person name="Steenblock K."/>
            <person name="Brambilla E."/>
            <person name="Klenk H.-P."/>
            <person name="Eisen J.A."/>
        </authorList>
    </citation>
    <scope>NUCLEOTIDE SEQUENCE [LARGE SCALE GENOMIC DNA]</scope>
    <source>
        <strain evidence="4">DSM 19664 / LMG 22246 / CIP 109416 / KR-200</strain>
        <plasmid evidence="4">Plasmid pDEIPE01</plasmid>
    </source>
</reference>
<keyword evidence="4" id="KW-1185">Reference proteome</keyword>
<dbReference type="PATRIC" id="fig|937777.3.peg.4343"/>
<feature type="compositionally biased region" description="Polar residues" evidence="1">
    <location>
        <begin position="168"/>
        <end position="179"/>
    </location>
</feature>
<evidence type="ECO:0008006" key="5">
    <source>
        <dbReference type="Google" id="ProtNLM"/>
    </source>
</evidence>
<name>L0A8B3_DEIPD</name>
<keyword evidence="2" id="KW-1133">Transmembrane helix</keyword>
<evidence type="ECO:0000256" key="2">
    <source>
        <dbReference type="SAM" id="Phobius"/>
    </source>
</evidence>
<feature type="region of interest" description="Disordered" evidence="1">
    <location>
        <begin position="168"/>
        <end position="189"/>
    </location>
</feature>
<protein>
    <recommendedName>
        <fullName evidence="5">DoxX protein</fullName>
    </recommendedName>
</protein>
<accession>L0A8B3</accession>
<dbReference type="KEGG" id="dpd:Deipe_4313"/>
<evidence type="ECO:0000313" key="3">
    <source>
        <dbReference type="EMBL" id="AFZ69654.1"/>
    </source>
</evidence>
<feature type="transmembrane region" description="Helical" evidence="2">
    <location>
        <begin position="20"/>
        <end position="41"/>
    </location>
</feature>
<feature type="transmembrane region" description="Helical" evidence="2">
    <location>
        <begin position="135"/>
        <end position="156"/>
    </location>
</feature>
<evidence type="ECO:0000256" key="1">
    <source>
        <dbReference type="SAM" id="MobiDB-lite"/>
    </source>
</evidence>